<gene>
    <name evidence="4" type="ORF">C7443_103163</name>
</gene>
<accession>A0A317MXI2</accession>
<feature type="coiled-coil region" evidence="1">
    <location>
        <begin position="98"/>
        <end position="125"/>
    </location>
</feature>
<dbReference type="InterPro" id="IPR021104">
    <property type="entry name" value="KfrA_DNA-bd_N"/>
</dbReference>
<dbReference type="EMBL" id="QGTJ01000003">
    <property type="protein sequence ID" value="PWV63238.1"/>
    <property type="molecule type" value="Genomic_DNA"/>
</dbReference>
<dbReference type="RefSeq" id="WP_170123513.1">
    <property type="nucleotide sequence ID" value="NZ_QGTJ01000003.1"/>
</dbReference>
<evidence type="ECO:0000313" key="4">
    <source>
        <dbReference type="EMBL" id="PWV63238.1"/>
    </source>
</evidence>
<evidence type="ECO:0000259" key="3">
    <source>
        <dbReference type="Pfam" id="PF11740"/>
    </source>
</evidence>
<dbReference type="AlphaFoldDB" id="A0A317MXI2"/>
<keyword evidence="4" id="KW-0238">DNA-binding</keyword>
<evidence type="ECO:0000256" key="1">
    <source>
        <dbReference type="SAM" id="Coils"/>
    </source>
</evidence>
<comment type="caution">
    <text evidence="4">The sequence shown here is derived from an EMBL/GenBank/DDBJ whole genome shotgun (WGS) entry which is preliminary data.</text>
</comment>
<feature type="coiled-coil region" evidence="1">
    <location>
        <begin position="195"/>
        <end position="222"/>
    </location>
</feature>
<feature type="compositionally biased region" description="Polar residues" evidence="2">
    <location>
        <begin position="317"/>
        <end position="326"/>
    </location>
</feature>
<feature type="compositionally biased region" description="Polar residues" evidence="2">
    <location>
        <begin position="419"/>
        <end position="428"/>
    </location>
</feature>
<organism evidence="4 5">
    <name type="scientific">Plasticicumulans acidivorans</name>
    <dbReference type="NCBI Taxonomy" id="886464"/>
    <lineage>
        <taxon>Bacteria</taxon>
        <taxon>Pseudomonadati</taxon>
        <taxon>Pseudomonadota</taxon>
        <taxon>Gammaproteobacteria</taxon>
        <taxon>Candidatus Competibacteraceae</taxon>
        <taxon>Plasticicumulans</taxon>
    </lineage>
</organism>
<reference evidence="4 5" key="1">
    <citation type="submission" date="2018-05" db="EMBL/GenBank/DDBJ databases">
        <title>Genomic Encyclopedia of Type Strains, Phase IV (KMG-IV): sequencing the most valuable type-strain genomes for metagenomic binning, comparative biology and taxonomic classification.</title>
        <authorList>
            <person name="Goeker M."/>
        </authorList>
    </citation>
    <scope>NUCLEOTIDE SEQUENCE [LARGE SCALE GENOMIC DNA]</scope>
    <source>
        <strain evidence="4 5">DSM 23606</strain>
    </source>
</reference>
<feature type="domain" description="KfrA N-terminal DNA-binding" evidence="3">
    <location>
        <begin position="12"/>
        <end position="125"/>
    </location>
</feature>
<keyword evidence="5" id="KW-1185">Reference proteome</keyword>
<dbReference type="GO" id="GO:0003677">
    <property type="term" value="F:DNA binding"/>
    <property type="evidence" value="ECO:0007669"/>
    <property type="project" value="UniProtKB-KW"/>
</dbReference>
<dbReference type="Proteomes" id="UP000246569">
    <property type="component" value="Unassembled WGS sequence"/>
</dbReference>
<evidence type="ECO:0000313" key="5">
    <source>
        <dbReference type="Proteomes" id="UP000246569"/>
    </source>
</evidence>
<dbReference type="Pfam" id="PF11740">
    <property type="entry name" value="KfrA_N"/>
    <property type="match status" value="1"/>
</dbReference>
<feature type="compositionally biased region" description="Basic residues" evidence="2">
    <location>
        <begin position="394"/>
        <end position="405"/>
    </location>
</feature>
<name>A0A317MXI2_9GAMM</name>
<keyword evidence="1" id="KW-0175">Coiled coil</keyword>
<proteinExistence type="predicted"/>
<protein>
    <submittedName>
        <fullName evidence="4">Plasmid replication DNA-binding protein KfrA</fullName>
    </submittedName>
</protein>
<feature type="region of interest" description="Disordered" evidence="2">
    <location>
        <begin position="309"/>
        <end position="428"/>
    </location>
</feature>
<evidence type="ECO:0000256" key="2">
    <source>
        <dbReference type="SAM" id="MobiDB-lite"/>
    </source>
</evidence>
<dbReference type="Gene3D" id="1.10.287.1490">
    <property type="match status" value="1"/>
</dbReference>
<feature type="coiled-coil region" evidence="1">
    <location>
        <begin position="247"/>
        <end position="288"/>
    </location>
</feature>
<sequence length="428" mass="47050">MARTTDTRALTEQAFWELLSAARKPTIQAVQEWLLARGLTRRNNNTIGSALDNCWEQLGARLSRERSAPEFPDDVVELVLTLRNRMLDVAGSAFEEDRERLLHAVDAARNEAQEHMHDCEQASQALQLRLNETQTALAAALATLEERDMHIAALETQIDLRPAPLPSTDTPADDQYFEELQQRLSVEQTRHAGELSAAEARCEATRAELQHARDEVARLRAALDKVAPFSDADSAAESRYAPLPNDVKTLQGRVIQRELELERLSEEFAQLEDAFDQLAAQLAVAQARASDFESRPRYDVSFVNGNIFEPASHAQHQRNGNVARTSQRTRRPQGGEANGNVAAPGNSGGGGNKPSRPPRNKKKPPQQGNRERSQMAGPQAESATPGDTGGNGNNKRRRPPRKPRNQRGGANAGEAQAPRPQTTPSAGE</sequence>